<reference evidence="1" key="1">
    <citation type="submission" date="2021-03" db="EMBL/GenBank/DDBJ databases">
        <title>Draft genome sequence of rust myrtle Austropuccinia psidii MF-1, a brazilian biotype.</title>
        <authorList>
            <person name="Quecine M.C."/>
            <person name="Pachon D.M.R."/>
            <person name="Bonatelli M.L."/>
            <person name="Correr F.H."/>
            <person name="Franceschini L.M."/>
            <person name="Leite T.F."/>
            <person name="Margarido G.R.A."/>
            <person name="Almeida C.A."/>
            <person name="Ferrarezi J.A."/>
            <person name="Labate C.A."/>
        </authorList>
    </citation>
    <scope>NUCLEOTIDE SEQUENCE</scope>
    <source>
        <strain evidence="1">MF-1</strain>
    </source>
</reference>
<dbReference type="OrthoDB" id="2504759at2759"/>
<gene>
    <name evidence="1" type="ORF">O181_065262</name>
</gene>
<sequence>MFCCFEVNTNKSTKQGKNSKHLGDSKSVGTEAMMLGKKSLPVNPSLSLPIGDRPSNMGSGKSCSSFLGTLRGCKPPPKLSSKILHAEAKFCPSSSSGINGRSSHGLFHFGIDKLPAQPLHQLHHLSPLLESNSLSSMIESENKWPELIDTNTKQGETREALEQIGHPDHIGWMKKKDDKYFTWKLRYFIF</sequence>
<dbReference type="Proteomes" id="UP000765509">
    <property type="component" value="Unassembled WGS sequence"/>
</dbReference>
<comment type="caution">
    <text evidence="1">The sequence shown here is derived from an EMBL/GenBank/DDBJ whole genome shotgun (WGS) entry which is preliminary data.</text>
</comment>
<dbReference type="AlphaFoldDB" id="A0A9Q3ET57"/>
<name>A0A9Q3ET57_9BASI</name>
<evidence type="ECO:0000313" key="2">
    <source>
        <dbReference type="Proteomes" id="UP000765509"/>
    </source>
</evidence>
<organism evidence="1 2">
    <name type="scientific">Austropuccinia psidii MF-1</name>
    <dbReference type="NCBI Taxonomy" id="1389203"/>
    <lineage>
        <taxon>Eukaryota</taxon>
        <taxon>Fungi</taxon>
        <taxon>Dikarya</taxon>
        <taxon>Basidiomycota</taxon>
        <taxon>Pucciniomycotina</taxon>
        <taxon>Pucciniomycetes</taxon>
        <taxon>Pucciniales</taxon>
        <taxon>Sphaerophragmiaceae</taxon>
        <taxon>Austropuccinia</taxon>
    </lineage>
</organism>
<evidence type="ECO:0000313" key="1">
    <source>
        <dbReference type="EMBL" id="MBW0525547.1"/>
    </source>
</evidence>
<accession>A0A9Q3ET57</accession>
<protein>
    <submittedName>
        <fullName evidence="1">Uncharacterized protein</fullName>
    </submittedName>
</protein>
<proteinExistence type="predicted"/>
<keyword evidence="2" id="KW-1185">Reference proteome</keyword>
<dbReference type="EMBL" id="AVOT02031897">
    <property type="protein sequence ID" value="MBW0525547.1"/>
    <property type="molecule type" value="Genomic_DNA"/>
</dbReference>